<dbReference type="EMBL" id="CP013213">
    <property type="protein sequence ID" value="AMC94262.1"/>
    <property type="molecule type" value="Genomic_DNA"/>
</dbReference>
<dbReference type="Gene3D" id="1.10.4010.10">
    <property type="entry name" value="Type II deoxyuridine triphosphatase"/>
    <property type="match status" value="1"/>
</dbReference>
<dbReference type="AlphaFoldDB" id="A0A109UHH2"/>
<dbReference type="KEGG" id="erl:AOC36_09810"/>
<dbReference type="Proteomes" id="UP000063781">
    <property type="component" value="Chromosome"/>
</dbReference>
<evidence type="ECO:0008006" key="3">
    <source>
        <dbReference type="Google" id="ProtNLM"/>
    </source>
</evidence>
<dbReference type="STRING" id="1514105.AOC36_09810"/>
<dbReference type="OrthoDB" id="5506143at2"/>
<dbReference type="InterPro" id="IPR016947">
    <property type="entry name" value="UCP030140"/>
</dbReference>
<dbReference type="InterPro" id="IPR014871">
    <property type="entry name" value="dUTPase/dCTP_pyrophosphatase"/>
</dbReference>
<organism evidence="1 2">
    <name type="scientific">Erysipelothrix larvae</name>
    <dbReference type="NCBI Taxonomy" id="1514105"/>
    <lineage>
        <taxon>Bacteria</taxon>
        <taxon>Bacillati</taxon>
        <taxon>Bacillota</taxon>
        <taxon>Erysipelotrichia</taxon>
        <taxon>Erysipelotrichales</taxon>
        <taxon>Erysipelotrichaceae</taxon>
        <taxon>Erysipelothrix</taxon>
    </lineage>
</organism>
<name>A0A109UHH2_9FIRM</name>
<dbReference type="SUPFAM" id="SSF101386">
    <property type="entry name" value="all-alpha NTP pyrophosphatases"/>
    <property type="match status" value="1"/>
</dbReference>
<dbReference type="Pfam" id="PF08761">
    <property type="entry name" value="dUTPase_2"/>
    <property type="match status" value="1"/>
</dbReference>
<dbReference type="RefSeq" id="WP_067633796.1">
    <property type="nucleotide sequence ID" value="NZ_CP013213.1"/>
</dbReference>
<accession>A0A109UHH2</accession>
<gene>
    <name evidence="1" type="ORF">AOC36_09810</name>
</gene>
<evidence type="ECO:0000313" key="1">
    <source>
        <dbReference type="EMBL" id="AMC94262.1"/>
    </source>
</evidence>
<protein>
    <recommendedName>
        <fullName evidence="3">dUTPase</fullName>
    </recommendedName>
</protein>
<sequence>MELLIHDLQAIQNELDSRIFTLHDTTREKTRNDRILALLVETGELANETRCFKYWSLRAPSDNETVFEEFSDVLHFTLSLGIDIDFSDACIVYEKSSLILNDQFHQVYRLIQLFSTSNRKEDYRALFASILSLAYSLGMNNEVIRNMYLMKNQKNHQRQDDKY</sequence>
<proteinExistence type="predicted"/>
<dbReference type="PIRSF" id="PIRSF030140">
    <property type="entry name" value="UCP030140"/>
    <property type="match status" value="1"/>
</dbReference>
<reference evidence="1 2" key="1">
    <citation type="submission" date="2015-10" db="EMBL/GenBank/DDBJ databases">
        <title>Erysipelothrix larvae sp. LV19 isolated from the larval gut of the rhinoceros beetle, Trypoxylus dichotomus.</title>
        <authorList>
            <person name="Lim S."/>
            <person name="Kim B.-C."/>
        </authorList>
    </citation>
    <scope>NUCLEOTIDE SEQUENCE [LARGE SCALE GENOMIC DNA]</scope>
    <source>
        <strain evidence="1 2">LV19</strain>
    </source>
</reference>
<evidence type="ECO:0000313" key="2">
    <source>
        <dbReference type="Proteomes" id="UP000063781"/>
    </source>
</evidence>
<keyword evidence="2" id="KW-1185">Reference proteome</keyword>
<dbReference type="CDD" id="cd11527">
    <property type="entry name" value="NTP-PPase_dUTPase"/>
    <property type="match status" value="1"/>
</dbReference>